<sequence length="107" mass="12501">MRCKVINGYAEIGDVVTIISYGDEERYLYRVTGFQNYGGTPQINYRKVIPSSLEFFPEMVGSWMDFSEAQTELKIIQKQNNEMSSRLSAARLALFRWKRRLLYFLGV</sequence>
<dbReference type="EMBL" id="CAJVAS010000004">
    <property type="protein sequence ID" value="CAG7610977.1"/>
    <property type="molecule type" value="Genomic_DNA"/>
</dbReference>
<organism evidence="1 2">
    <name type="scientific">Paenibacillus solanacearum</name>
    <dbReference type="NCBI Taxonomy" id="2048548"/>
    <lineage>
        <taxon>Bacteria</taxon>
        <taxon>Bacillati</taxon>
        <taxon>Bacillota</taxon>
        <taxon>Bacilli</taxon>
        <taxon>Bacillales</taxon>
        <taxon>Paenibacillaceae</taxon>
        <taxon>Paenibacillus</taxon>
    </lineage>
</organism>
<keyword evidence="2" id="KW-1185">Reference proteome</keyword>
<protein>
    <submittedName>
        <fullName evidence="1">Uncharacterized protein</fullName>
    </submittedName>
</protein>
<reference evidence="1" key="1">
    <citation type="submission" date="2021-06" db="EMBL/GenBank/DDBJ databases">
        <authorList>
            <person name="Criscuolo A."/>
        </authorList>
    </citation>
    <scope>NUCLEOTIDE SEQUENCE</scope>
    <source>
        <strain evidence="1">CIP111600</strain>
    </source>
</reference>
<evidence type="ECO:0000313" key="2">
    <source>
        <dbReference type="Proteomes" id="UP000693672"/>
    </source>
</evidence>
<accession>A0A916NGY1</accession>
<proteinExistence type="predicted"/>
<gene>
    <name evidence="1" type="ORF">PAESOLCIP111_01315</name>
</gene>
<dbReference type="Proteomes" id="UP000693672">
    <property type="component" value="Unassembled WGS sequence"/>
</dbReference>
<comment type="caution">
    <text evidence="1">The sequence shown here is derived from an EMBL/GenBank/DDBJ whole genome shotgun (WGS) entry which is preliminary data.</text>
</comment>
<dbReference type="AlphaFoldDB" id="A0A916NGY1"/>
<name>A0A916NGY1_9BACL</name>
<evidence type="ECO:0000313" key="1">
    <source>
        <dbReference type="EMBL" id="CAG7610977.1"/>
    </source>
</evidence>